<gene>
    <name evidence="2" type="primary">20206942</name>
    <name evidence="1" type="ORF">HELRODRAFT_178759</name>
</gene>
<dbReference type="HOGENOM" id="CLU_2148540_0_0_1"/>
<dbReference type="AlphaFoldDB" id="T1FDP3"/>
<dbReference type="GeneID" id="20206942"/>
<dbReference type="EMBL" id="KB097487">
    <property type="protein sequence ID" value="ESN96957.1"/>
    <property type="molecule type" value="Genomic_DNA"/>
</dbReference>
<dbReference type="EnsemblMetazoa" id="HelroT178759">
    <property type="protein sequence ID" value="HelroP178759"/>
    <property type="gene ID" value="HelroG178759"/>
</dbReference>
<accession>T1FDP3</accession>
<dbReference type="KEGG" id="hro:HELRODRAFT_178759"/>
<dbReference type="EMBL" id="AMQM01006543">
    <property type="status" value="NOT_ANNOTATED_CDS"/>
    <property type="molecule type" value="Genomic_DNA"/>
</dbReference>
<organism evidence="2 3">
    <name type="scientific">Helobdella robusta</name>
    <name type="common">Californian leech</name>
    <dbReference type="NCBI Taxonomy" id="6412"/>
    <lineage>
        <taxon>Eukaryota</taxon>
        <taxon>Metazoa</taxon>
        <taxon>Spiralia</taxon>
        <taxon>Lophotrochozoa</taxon>
        <taxon>Annelida</taxon>
        <taxon>Clitellata</taxon>
        <taxon>Hirudinea</taxon>
        <taxon>Rhynchobdellida</taxon>
        <taxon>Glossiphoniidae</taxon>
        <taxon>Helobdella</taxon>
    </lineage>
</organism>
<name>T1FDP3_HELRO</name>
<evidence type="ECO:0000313" key="2">
    <source>
        <dbReference type="EnsemblMetazoa" id="HelroP178759"/>
    </source>
</evidence>
<reference evidence="3" key="1">
    <citation type="submission" date="2012-12" db="EMBL/GenBank/DDBJ databases">
        <authorList>
            <person name="Hellsten U."/>
            <person name="Grimwood J."/>
            <person name="Chapman J.A."/>
            <person name="Shapiro H."/>
            <person name="Aerts A."/>
            <person name="Otillar R.P."/>
            <person name="Terry A.Y."/>
            <person name="Boore J.L."/>
            <person name="Simakov O."/>
            <person name="Marletaz F."/>
            <person name="Cho S.-J."/>
            <person name="Edsinger-Gonzales E."/>
            <person name="Havlak P."/>
            <person name="Kuo D.-H."/>
            <person name="Larsson T."/>
            <person name="Lv J."/>
            <person name="Arendt D."/>
            <person name="Savage R."/>
            <person name="Osoegawa K."/>
            <person name="de Jong P."/>
            <person name="Lindberg D.R."/>
            <person name="Seaver E.C."/>
            <person name="Weisblat D.A."/>
            <person name="Putnam N.H."/>
            <person name="Grigoriev I.V."/>
            <person name="Rokhsar D.S."/>
        </authorList>
    </citation>
    <scope>NUCLEOTIDE SEQUENCE</scope>
</reference>
<dbReference type="Proteomes" id="UP000015101">
    <property type="component" value="Unassembled WGS sequence"/>
</dbReference>
<proteinExistence type="predicted"/>
<dbReference type="CTD" id="20206942"/>
<keyword evidence="3" id="KW-1185">Reference proteome</keyword>
<dbReference type="OrthoDB" id="31183at2759"/>
<evidence type="ECO:0000313" key="3">
    <source>
        <dbReference type="Proteomes" id="UP000015101"/>
    </source>
</evidence>
<dbReference type="InParanoid" id="T1FDP3"/>
<protein>
    <submittedName>
        <fullName evidence="1 2">Uncharacterized protein</fullName>
    </submittedName>
</protein>
<dbReference type="RefSeq" id="XP_009025079.1">
    <property type="nucleotide sequence ID" value="XM_009026831.1"/>
</dbReference>
<evidence type="ECO:0000313" key="1">
    <source>
        <dbReference type="EMBL" id="ESN96957.1"/>
    </source>
</evidence>
<reference evidence="2" key="3">
    <citation type="submission" date="2015-06" db="UniProtKB">
        <authorList>
            <consortium name="EnsemblMetazoa"/>
        </authorList>
    </citation>
    <scope>IDENTIFICATION</scope>
</reference>
<reference evidence="1 3" key="2">
    <citation type="journal article" date="2013" name="Nature">
        <title>Insights into bilaterian evolution from three spiralian genomes.</title>
        <authorList>
            <person name="Simakov O."/>
            <person name="Marletaz F."/>
            <person name="Cho S.J."/>
            <person name="Edsinger-Gonzales E."/>
            <person name="Havlak P."/>
            <person name="Hellsten U."/>
            <person name="Kuo D.H."/>
            <person name="Larsson T."/>
            <person name="Lv J."/>
            <person name="Arendt D."/>
            <person name="Savage R."/>
            <person name="Osoegawa K."/>
            <person name="de Jong P."/>
            <person name="Grimwood J."/>
            <person name="Chapman J.A."/>
            <person name="Shapiro H."/>
            <person name="Aerts A."/>
            <person name="Otillar R.P."/>
            <person name="Terry A.Y."/>
            <person name="Boore J.L."/>
            <person name="Grigoriev I.V."/>
            <person name="Lindberg D.R."/>
            <person name="Seaver E.C."/>
            <person name="Weisblat D.A."/>
            <person name="Putnam N.H."/>
            <person name="Rokhsar D.S."/>
        </authorList>
    </citation>
    <scope>NUCLEOTIDE SEQUENCE</scope>
</reference>
<sequence length="112" mass="12690">MCGECYLHDVDSGTGDALFKPLISQMEYYSGNNFTVRMSAIQSVAGGIGSSYELHFPETAPYLAELLKDDSEEMDDQISGRNWTADKFGIFKIFYWRYLIRSNLVIQLNGAR</sequence>